<dbReference type="EMBL" id="JAGSPA010000004">
    <property type="protein sequence ID" value="MBV7257735.1"/>
    <property type="molecule type" value="Genomic_DNA"/>
</dbReference>
<keyword evidence="1" id="KW-0378">Hydrolase</keyword>
<name>A0ABS6SH33_9SPHN</name>
<evidence type="ECO:0000313" key="1">
    <source>
        <dbReference type="EMBL" id="MBV7257735.1"/>
    </source>
</evidence>
<dbReference type="RefSeq" id="WP_218446566.1">
    <property type="nucleotide sequence ID" value="NZ_JAGSPA010000004.1"/>
</dbReference>
<dbReference type="Proteomes" id="UP000722336">
    <property type="component" value="Unassembled WGS sequence"/>
</dbReference>
<reference evidence="1 2" key="1">
    <citation type="submission" date="2021-04" db="EMBL/GenBank/DDBJ databases">
        <authorList>
            <person name="Pira H."/>
            <person name="Risdian C."/>
            <person name="Wink J."/>
        </authorList>
    </citation>
    <scope>NUCLEOTIDE SEQUENCE [LARGE SCALE GENOMIC DNA]</scope>
    <source>
        <strain evidence="1 2">WHA3</strain>
    </source>
</reference>
<sequence length="213" mass="23839">MKPLLISDCDEVLVSFAAPFGAHLEEAHNMRLRLDSFALSGNVRHMADDSPVADDAMPDLLMDFFRTGMHRQTAAPGAAEALAALDTLYDIVILTNIEDEHRERRKSQVRALGMDYEVYCNRGPKGPALKRILEAHGSPPAVFMDDLPPHHQSVKTEVPHVHCIHMVADAQLRQMIPPAAHADARIDDWPDARVYLERLINEENLARTGVRVR</sequence>
<accession>A0ABS6SH33</accession>
<protein>
    <submittedName>
        <fullName evidence="1">HAD family hydrolase</fullName>
    </submittedName>
</protein>
<keyword evidence="2" id="KW-1185">Reference proteome</keyword>
<gene>
    <name evidence="1" type="ORF">KCG44_13160</name>
</gene>
<proteinExistence type="predicted"/>
<organism evidence="1 2">
    <name type="scientific">Pacificimonas pallii</name>
    <dbReference type="NCBI Taxonomy" id="2827236"/>
    <lineage>
        <taxon>Bacteria</taxon>
        <taxon>Pseudomonadati</taxon>
        <taxon>Pseudomonadota</taxon>
        <taxon>Alphaproteobacteria</taxon>
        <taxon>Sphingomonadales</taxon>
        <taxon>Sphingosinicellaceae</taxon>
        <taxon>Pacificimonas</taxon>
    </lineage>
</organism>
<evidence type="ECO:0000313" key="2">
    <source>
        <dbReference type="Proteomes" id="UP000722336"/>
    </source>
</evidence>
<comment type="caution">
    <text evidence="1">The sequence shown here is derived from an EMBL/GenBank/DDBJ whole genome shotgun (WGS) entry which is preliminary data.</text>
</comment>
<dbReference type="GO" id="GO:0016787">
    <property type="term" value="F:hydrolase activity"/>
    <property type="evidence" value="ECO:0007669"/>
    <property type="project" value="UniProtKB-KW"/>
</dbReference>